<dbReference type="InterPro" id="IPR025110">
    <property type="entry name" value="AMP-bd_C"/>
</dbReference>
<dbReference type="InterPro" id="IPR042099">
    <property type="entry name" value="ANL_N_sf"/>
</dbReference>
<accession>A0A4Y6PS85</accession>
<dbReference type="PANTHER" id="PTHR43201:SF5">
    <property type="entry name" value="MEDIUM-CHAIN ACYL-COA LIGASE ACSF2, MITOCHONDRIAL"/>
    <property type="match status" value="1"/>
</dbReference>
<gene>
    <name evidence="5" type="ORF">FIV42_10655</name>
</gene>
<evidence type="ECO:0000313" key="5">
    <source>
        <dbReference type="EMBL" id="QDG51181.1"/>
    </source>
</evidence>
<dbReference type="InterPro" id="IPR020845">
    <property type="entry name" value="AMP-binding_CS"/>
</dbReference>
<dbReference type="AlphaFoldDB" id="A0A4Y6PS85"/>
<dbReference type="Pfam" id="PF13193">
    <property type="entry name" value="AMP-binding_C"/>
    <property type="match status" value="1"/>
</dbReference>
<dbReference type="PANTHER" id="PTHR43201">
    <property type="entry name" value="ACYL-COA SYNTHETASE"/>
    <property type="match status" value="1"/>
</dbReference>
<dbReference type="InterPro" id="IPR045851">
    <property type="entry name" value="AMP-bd_C_sf"/>
</dbReference>
<accession>A0A5B8Y3D7</accession>
<evidence type="ECO:0000259" key="4">
    <source>
        <dbReference type="Pfam" id="PF13193"/>
    </source>
</evidence>
<evidence type="ECO:0000256" key="2">
    <source>
        <dbReference type="ARBA" id="ARBA00022598"/>
    </source>
</evidence>
<dbReference type="PROSITE" id="PS00455">
    <property type="entry name" value="AMP_BINDING"/>
    <property type="match status" value="1"/>
</dbReference>
<dbReference type="EMBL" id="CP041186">
    <property type="protein sequence ID" value="QDG51181.1"/>
    <property type="molecule type" value="Genomic_DNA"/>
</dbReference>
<sequence>MLLSSDWLKHHAHTRPDKIALIEPERQVTYAELWRMTKTRAAQLAGLDIGAGDRVAALMPNRIALVTLQAACALRGAVFVPLNHRLAPVELAAVIEDADPAVMFYEMRTATLAFEAALSSAVMLIDADVPLDDSVTHMVADTLASPTDAPAGPETPALIVYTSGSTGTPRGAVHTHANLLWNHAQFLQELPFGADDINYAAAPMFHVAGLNVLTWPLLLAGGTSILVPSFQPDLALAHIRDSGATCAFMVPTMWRALLDSLSKAEADSGLAQSMGKFKGGVVGGAPCPPELIRAWAEHDVTLMQGYGMTEAGPMATLLGPRDAVEHAGSVGVPGEFVDVRIVDDEGRDVAPGEAGELILRGPNVMKGYWRNPQATARALRCGWFHSGDIARQDADGRYTIVGRRRDMIITGGENVYPAEVERVLGQMPGVAEAAVFGVDDDFWGEQVCCAVVPEEDDAGDEISLEAIVAFCSQSLARYKCPRRLFVVDELPRNGAGKVLRDELRSLPDIGTFEEAV</sequence>
<keyword evidence="2 5" id="KW-0436">Ligase</keyword>
<dbReference type="GO" id="GO:0031956">
    <property type="term" value="F:medium-chain fatty acid-CoA ligase activity"/>
    <property type="evidence" value="ECO:0007669"/>
    <property type="project" value="TreeGrafter"/>
</dbReference>
<evidence type="ECO:0000256" key="1">
    <source>
        <dbReference type="ARBA" id="ARBA00006432"/>
    </source>
</evidence>
<evidence type="ECO:0000259" key="3">
    <source>
        <dbReference type="Pfam" id="PF00501"/>
    </source>
</evidence>
<organism evidence="5 6">
    <name type="scientific">Persicimonas caeni</name>
    <dbReference type="NCBI Taxonomy" id="2292766"/>
    <lineage>
        <taxon>Bacteria</taxon>
        <taxon>Deltaproteobacteria</taxon>
        <taxon>Bradymonadales</taxon>
        <taxon>Bradymonadaceae</taxon>
        <taxon>Persicimonas</taxon>
    </lineage>
</organism>
<dbReference type="InterPro" id="IPR000873">
    <property type="entry name" value="AMP-dep_synth/lig_dom"/>
</dbReference>
<dbReference type="GO" id="GO:0006631">
    <property type="term" value="P:fatty acid metabolic process"/>
    <property type="evidence" value="ECO:0007669"/>
    <property type="project" value="TreeGrafter"/>
</dbReference>
<name>A0A4Y6PS85_PERCE</name>
<dbReference type="Proteomes" id="UP000315995">
    <property type="component" value="Chromosome"/>
</dbReference>
<keyword evidence="6" id="KW-1185">Reference proteome</keyword>
<reference evidence="5 6" key="1">
    <citation type="submission" date="2019-06" db="EMBL/GenBank/DDBJ databases">
        <title>Persicimonas caeni gen. nov., sp. nov., a predatory bacterium isolated from solar saltern.</title>
        <authorList>
            <person name="Wang S."/>
        </authorList>
    </citation>
    <scope>NUCLEOTIDE SEQUENCE [LARGE SCALE GENOMIC DNA]</scope>
    <source>
        <strain evidence="5 6">YN101</strain>
    </source>
</reference>
<dbReference type="Pfam" id="PF00501">
    <property type="entry name" value="AMP-binding"/>
    <property type="match status" value="1"/>
</dbReference>
<feature type="domain" description="AMP-dependent synthetase/ligase" evidence="3">
    <location>
        <begin position="9"/>
        <end position="369"/>
    </location>
</feature>
<dbReference type="SUPFAM" id="SSF56801">
    <property type="entry name" value="Acetyl-CoA synthetase-like"/>
    <property type="match status" value="1"/>
</dbReference>
<dbReference type="RefSeq" id="WP_141197666.1">
    <property type="nucleotide sequence ID" value="NZ_CP041186.1"/>
</dbReference>
<proteinExistence type="inferred from homology"/>
<dbReference type="Gene3D" id="3.30.300.30">
    <property type="match status" value="1"/>
</dbReference>
<dbReference type="OrthoDB" id="5483897at2"/>
<evidence type="ECO:0000313" key="6">
    <source>
        <dbReference type="Proteomes" id="UP000315995"/>
    </source>
</evidence>
<comment type="similarity">
    <text evidence="1">Belongs to the ATP-dependent AMP-binding enzyme family.</text>
</comment>
<protein>
    <submittedName>
        <fullName evidence="5">Long-chain fatty acid--CoA ligase</fullName>
    </submittedName>
</protein>
<dbReference type="Gene3D" id="3.40.50.12780">
    <property type="entry name" value="N-terminal domain of ligase-like"/>
    <property type="match status" value="1"/>
</dbReference>
<feature type="domain" description="AMP-binding enzyme C-terminal" evidence="4">
    <location>
        <begin position="419"/>
        <end position="497"/>
    </location>
</feature>